<accession>A0A067CV67</accession>
<feature type="compositionally biased region" description="Basic and acidic residues" evidence="1">
    <location>
        <begin position="361"/>
        <end position="374"/>
    </location>
</feature>
<evidence type="ECO:0000313" key="2">
    <source>
        <dbReference type="EMBL" id="KDO34599.1"/>
    </source>
</evidence>
<keyword evidence="3" id="KW-1185">Reference proteome</keyword>
<dbReference type="OMA" id="YYATRYD"/>
<protein>
    <submittedName>
        <fullName evidence="2">Uncharacterized protein</fullName>
    </submittedName>
</protein>
<feature type="compositionally biased region" description="Acidic residues" evidence="1">
    <location>
        <begin position="333"/>
        <end position="342"/>
    </location>
</feature>
<gene>
    <name evidence="2" type="ORF">SPRG_00662</name>
</gene>
<dbReference type="KEGG" id="spar:SPRG_00662"/>
<name>A0A067CV67_SAPPC</name>
<proteinExistence type="predicted"/>
<evidence type="ECO:0000256" key="1">
    <source>
        <dbReference type="SAM" id="MobiDB-lite"/>
    </source>
</evidence>
<dbReference type="OrthoDB" id="72397at2759"/>
<dbReference type="GeneID" id="24123297"/>
<reference evidence="2 3" key="1">
    <citation type="journal article" date="2013" name="PLoS Genet.">
        <title>Distinctive expansion of potential virulence genes in the genome of the oomycete fish pathogen Saprolegnia parasitica.</title>
        <authorList>
            <person name="Jiang R.H."/>
            <person name="de Bruijn I."/>
            <person name="Haas B.J."/>
            <person name="Belmonte R."/>
            <person name="Lobach L."/>
            <person name="Christie J."/>
            <person name="van den Ackerveken G."/>
            <person name="Bottin A."/>
            <person name="Bulone V."/>
            <person name="Diaz-Moreno S.M."/>
            <person name="Dumas B."/>
            <person name="Fan L."/>
            <person name="Gaulin E."/>
            <person name="Govers F."/>
            <person name="Grenville-Briggs L.J."/>
            <person name="Horner N.R."/>
            <person name="Levin J.Z."/>
            <person name="Mammella M."/>
            <person name="Meijer H.J."/>
            <person name="Morris P."/>
            <person name="Nusbaum C."/>
            <person name="Oome S."/>
            <person name="Phillips A.J."/>
            <person name="van Rooyen D."/>
            <person name="Rzeszutek E."/>
            <person name="Saraiva M."/>
            <person name="Secombes C.J."/>
            <person name="Seidl M.F."/>
            <person name="Snel B."/>
            <person name="Stassen J.H."/>
            <person name="Sykes S."/>
            <person name="Tripathy S."/>
            <person name="van den Berg H."/>
            <person name="Vega-Arreguin J.C."/>
            <person name="Wawra S."/>
            <person name="Young S.K."/>
            <person name="Zeng Q."/>
            <person name="Dieguez-Uribeondo J."/>
            <person name="Russ C."/>
            <person name="Tyler B.M."/>
            <person name="van West P."/>
        </authorList>
    </citation>
    <scope>NUCLEOTIDE SEQUENCE [LARGE SCALE GENOMIC DNA]</scope>
    <source>
        <strain evidence="2 3">CBS 223.65</strain>
    </source>
</reference>
<dbReference type="AlphaFoldDB" id="A0A067CV67"/>
<evidence type="ECO:0000313" key="3">
    <source>
        <dbReference type="Proteomes" id="UP000030745"/>
    </source>
</evidence>
<feature type="region of interest" description="Disordered" evidence="1">
    <location>
        <begin position="324"/>
        <end position="400"/>
    </location>
</feature>
<dbReference type="EMBL" id="KK583190">
    <property type="protein sequence ID" value="KDO34599.1"/>
    <property type="molecule type" value="Genomic_DNA"/>
</dbReference>
<feature type="compositionally biased region" description="Basic and acidic residues" evidence="1">
    <location>
        <begin position="17"/>
        <end position="27"/>
    </location>
</feature>
<dbReference type="VEuPathDB" id="FungiDB:SPRG_00662"/>
<dbReference type="RefSeq" id="XP_012194276.1">
    <property type="nucleotide sequence ID" value="XM_012338886.1"/>
</dbReference>
<organism evidence="2 3">
    <name type="scientific">Saprolegnia parasitica (strain CBS 223.65)</name>
    <dbReference type="NCBI Taxonomy" id="695850"/>
    <lineage>
        <taxon>Eukaryota</taxon>
        <taxon>Sar</taxon>
        <taxon>Stramenopiles</taxon>
        <taxon>Oomycota</taxon>
        <taxon>Saprolegniomycetes</taxon>
        <taxon>Saprolegniales</taxon>
        <taxon>Saprolegniaceae</taxon>
        <taxon>Saprolegnia</taxon>
    </lineage>
</organism>
<feature type="region of interest" description="Disordered" evidence="1">
    <location>
        <begin position="1"/>
        <end position="29"/>
    </location>
</feature>
<sequence>MGQNVSQVRRRLQGEPLPREEATDRSLPDPVTLLETNKAPLFIEDYDAPNADWNRETLYTYAKRLCGALPESETERRKRAQRHASFVPGIHSDIHFSHQHQQSVPVLVADAAVRRLQIFMRRANYRRRWRAIVDTLVHRLREQAQLERACAEEAVMLGKFRDILLGGFSAAKVSARGNLKNITMRLVVDADACYLTWTPSVKKTPRLYIRAENIHVPSRLLRHISYRRSLVIYGTLPHLTALPLRTILQVGSSKERDLLVRGFSQFLSDSVFQTFMDDAGVLRKDKRRAPITYFNPTPVETTDHLTALERLERAEIRQRRGRVSCFATHEPQEEYGDEDDIDSNTVHQSDFVLSDDDEQPEPDRSRSDHSDDGLPVHPHPTPTKNASADLEEKAPPPLLQYYATRYDEMEVAPGVVDHRPRPVHQQAHLEKEEASLAYLFESLLSQ</sequence>
<dbReference type="Proteomes" id="UP000030745">
    <property type="component" value="Unassembled WGS sequence"/>
</dbReference>